<dbReference type="GO" id="GO:0016614">
    <property type="term" value="F:oxidoreductase activity, acting on CH-OH group of donors"/>
    <property type="evidence" value="ECO:0007669"/>
    <property type="project" value="InterPro"/>
</dbReference>
<comment type="similarity">
    <text evidence="1">Belongs to the GMC oxidoreductase family.</text>
</comment>
<sequence length="72" mass="7741">MLSAGSVGSVVLLMLSGVGPEAHLKSLRTPVVADIPQIGQNLQDHHFAFMPFEVNPNHAAQLINEQGTFQFS</sequence>
<feature type="signal peptide" evidence="2">
    <location>
        <begin position="1"/>
        <end position="20"/>
    </location>
</feature>
<dbReference type="InterPro" id="IPR012132">
    <property type="entry name" value="GMC_OxRdtase"/>
</dbReference>
<evidence type="ECO:0000313" key="5">
    <source>
        <dbReference type="Proteomes" id="UP000319663"/>
    </source>
</evidence>
<feature type="domain" description="Glucose-methanol-choline oxidoreductase N-terminal" evidence="3">
    <location>
        <begin position="2"/>
        <end position="46"/>
    </location>
</feature>
<keyword evidence="2" id="KW-0732">Signal</keyword>
<comment type="caution">
    <text evidence="4">The sequence shown here is derived from an EMBL/GenBank/DDBJ whole genome shotgun (WGS) entry which is preliminary data.</text>
</comment>
<dbReference type="Gene3D" id="3.50.50.60">
    <property type="entry name" value="FAD/NAD(P)-binding domain"/>
    <property type="match status" value="1"/>
</dbReference>
<dbReference type="PANTHER" id="PTHR11552:SF111">
    <property type="entry name" value="GLUCOSE-METHANOL-CHOLINE OXIDOREDUCTASE N-TERMINAL DOMAIN-CONTAINING PROTEIN"/>
    <property type="match status" value="1"/>
</dbReference>
<dbReference type="SUPFAM" id="SSF51905">
    <property type="entry name" value="FAD/NAD(P)-binding domain"/>
    <property type="match status" value="1"/>
</dbReference>
<keyword evidence="5" id="KW-1185">Reference proteome</keyword>
<dbReference type="GO" id="GO:0050660">
    <property type="term" value="F:flavin adenine dinucleotide binding"/>
    <property type="evidence" value="ECO:0007669"/>
    <property type="project" value="InterPro"/>
</dbReference>
<dbReference type="AlphaFoldDB" id="A0A507QWF2"/>
<evidence type="ECO:0000259" key="3">
    <source>
        <dbReference type="Pfam" id="PF00732"/>
    </source>
</evidence>
<proteinExistence type="inferred from homology"/>
<dbReference type="InterPro" id="IPR036188">
    <property type="entry name" value="FAD/NAD-bd_sf"/>
</dbReference>
<reference evidence="4 5" key="1">
    <citation type="submission" date="2019-06" db="EMBL/GenBank/DDBJ databases">
        <title>Wine fermentation using esterase from Monascus purpureus.</title>
        <authorList>
            <person name="Geng C."/>
            <person name="Zhang Y."/>
        </authorList>
    </citation>
    <scope>NUCLEOTIDE SEQUENCE [LARGE SCALE GENOMIC DNA]</scope>
    <source>
        <strain evidence="4">HQ1</strain>
    </source>
</reference>
<evidence type="ECO:0000256" key="1">
    <source>
        <dbReference type="ARBA" id="ARBA00010790"/>
    </source>
</evidence>
<evidence type="ECO:0000256" key="2">
    <source>
        <dbReference type="SAM" id="SignalP"/>
    </source>
</evidence>
<dbReference type="Pfam" id="PF00732">
    <property type="entry name" value="GMC_oxred_N"/>
    <property type="match status" value="1"/>
</dbReference>
<gene>
    <name evidence="4" type="ORF">MPDQ_007325</name>
</gene>
<dbReference type="Proteomes" id="UP000319663">
    <property type="component" value="Unassembled WGS sequence"/>
</dbReference>
<name>A0A507QWF2_MONPU</name>
<feature type="chain" id="PRO_5021503702" description="Glucose-methanol-choline oxidoreductase N-terminal domain-containing protein" evidence="2">
    <location>
        <begin position="21"/>
        <end position="72"/>
    </location>
</feature>
<organism evidence="4 5">
    <name type="scientific">Monascus purpureus</name>
    <name type="common">Red mold</name>
    <name type="synonym">Monascus anka</name>
    <dbReference type="NCBI Taxonomy" id="5098"/>
    <lineage>
        <taxon>Eukaryota</taxon>
        <taxon>Fungi</taxon>
        <taxon>Dikarya</taxon>
        <taxon>Ascomycota</taxon>
        <taxon>Pezizomycotina</taxon>
        <taxon>Eurotiomycetes</taxon>
        <taxon>Eurotiomycetidae</taxon>
        <taxon>Eurotiales</taxon>
        <taxon>Aspergillaceae</taxon>
        <taxon>Monascus</taxon>
    </lineage>
</organism>
<dbReference type="EMBL" id="VIFY01000075">
    <property type="protein sequence ID" value="TQB71744.1"/>
    <property type="molecule type" value="Genomic_DNA"/>
</dbReference>
<dbReference type="InterPro" id="IPR000172">
    <property type="entry name" value="GMC_OxRdtase_N"/>
</dbReference>
<evidence type="ECO:0000313" key="4">
    <source>
        <dbReference type="EMBL" id="TQB71744.1"/>
    </source>
</evidence>
<dbReference type="PANTHER" id="PTHR11552">
    <property type="entry name" value="GLUCOSE-METHANOL-CHOLINE GMC OXIDOREDUCTASE"/>
    <property type="match status" value="1"/>
</dbReference>
<dbReference type="STRING" id="5098.A0A507QWF2"/>
<protein>
    <recommendedName>
        <fullName evidence="3">Glucose-methanol-choline oxidoreductase N-terminal domain-containing protein</fullName>
    </recommendedName>
</protein>
<accession>A0A507QWF2</accession>